<organism evidence="2 3">
    <name type="scientific">Piscinibacter koreensis</name>
    <dbReference type="NCBI Taxonomy" id="2742824"/>
    <lineage>
        <taxon>Bacteria</taxon>
        <taxon>Pseudomonadati</taxon>
        <taxon>Pseudomonadota</taxon>
        <taxon>Betaproteobacteria</taxon>
        <taxon>Burkholderiales</taxon>
        <taxon>Sphaerotilaceae</taxon>
        <taxon>Piscinibacter</taxon>
    </lineage>
</organism>
<dbReference type="AlphaFoldDB" id="A0A7Y6NJS4"/>
<name>A0A7Y6NJS4_9BURK</name>
<keyword evidence="3" id="KW-1185">Reference proteome</keyword>
<feature type="compositionally biased region" description="Low complexity" evidence="1">
    <location>
        <begin position="520"/>
        <end position="535"/>
    </location>
</feature>
<feature type="region of interest" description="Disordered" evidence="1">
    <location>
        <begin position="114"/>
        <end position="383"/>
    </location>
</feature>
<feature type="compositionally biased region" description="Low complexity" evidence="1">
    <location>
        <begin position="495"/>
        <end position="507"/>
    </location>
</feature>
<evidence type="ECO:0000313" key="2">
    <source>
        <dbReference type="EMBL" id="NUZ04471.1"/>
    </source>
</evidence>
<feature type="compositionally biased region" description="Low complexity" evidence="1">
    <location>
        <begin position="244"/>
        <end position="254"/>
    </location>
</feature>
<feature type="region of interest" description="Disordered" evidence="1">
    <location>
        <begin position="491"/>
        <end position="535"/>
    </location>
</feature>
<dbReference type="EMBL" id="JABWMJ010000001">
    <property type="protein sequence ID" value="NUZ04471.1"/>
    <property type="molecule type" value="Genomic_DNA"/>
</dbReference>
<feature type="compositionally biased region" description="Basic and acidic residues" evidence="1">
    <location>
        <begin position="173"/>
        <end position="187"/>
    </location>
</feature>
<proteinExistence type="predicted"/>
<evidence type="ECO:0000313" key="3">
    <source>
        <dbReference type="Proteomes" id="UP000529637"/>
    </source>
</evidence>
<feature type="region of interest" description="Disordered" evidence="1">
    <location>
        <begin position="54"/>
        <end position="74"/>
    </location>
</feature>
<feature type="compositionally biased region" description="Low complexity" evidence="1">
    <location>
        <begin position="191"/>
        <end position="235"/>
    </location>
</feature>
<protein>
    <submittedName>
        <fullName evidence="2">Uncharacterized protein</fullName>
    </submittedName>
</protein>
<feature type="compositionally biased region" description="Low complexity" evidence="1">
    <location>
        <begin position="288"/>
        <end position="303"/>
    </location>
</feature>
<gene>
    <name evidence="2" type="ORF">HQN59_01730</name>
</gene>
<evidence type="ECO:0000256" key="1">
    <source>
        <dbReference type="SAM" id="MobiDB-lite"/>
    </source>
</evidence>
<dbReference type="Proteomes" id="UP000529637">
    <property type="component" value="Unassembled WGS sequence"/>
</dbReference>
<feature type="compositionally biased region" description="Pro residues" evidence="1">
    <location>
        <begin position="114"/>
        <end position="124"/>
    </location>
</feature>
<feature type="compositionally biased region" description="Basic and acidic residues" evidence="1">
    <location>
        <begin position="262"/>
        <end position="287"/>
    </location>
</feature>
<feature type="compositionally biased region" description="Pro residues" evidence="1">
    <location>
        <begin position="341"/>
        <end position="356"/>
    </location>
</feature>
<dbReference type="RefSeq" id="WP_176065448.1">
    <property type="nucleotide sequence ID" value="NZ_JABWMJ010000001.1"/>
</dbReference>
<feature type="compositionally biased region" description="Low complexity" evidence="1">
    <location>
        <begin position="326"/>
        <end position="340"/>
    </location>
</feature>
<accession>A0A7Y6NJS4</accession>
<sequence length="535" mass="53176">MATNEIDGTAAEGDEARDAFLAAALRHAPDAEVAAPPGISDAILREARSAAAGAARPAASPAQHRAGRAAAPAPRRGVAGLWDWLGRPAVASGFASVIGATLIGVMWWGRPIDPNPPRPDPPPVSIARDESGPREVAPAPAPVGPQEAAPRTPLGAERQGAAPGRMPPPGAAREARAARDGGSKAEVARQPGASARPARPDAAAPRAAPEPATSAQGSAATAAAPAPADPVRVPEPAAPPTPPRSTATNAAPSSGSIPGGVDEQRGDSAFAKREFRIDPESTARDRAATGARAAAAAAAAASRSELRRADGSARDPAREQTERRLAPAPHAAAPAAAMPHPSTPAPPAPLVEPAAPPADASVGAAPAATPGAPRRSAISGIRTAPLQARVAGAPQRWSWRSGNGPARPMTPAVIDWIGRFERAAVEWPTDVPAGAGAAARTASSPRLAIELMLDGRLQATLSLGEEAGSIDLGTPATQRRGPLASDVAADLRRTAPGSAPAAAPDGAVTSDGVRAPAPAPTSGPASAPGASDAAR</sequence>
<reference evidence="2 3" key="1">
    <citation type="submission" date="2020-06" db="EMBL/GenBank/DDBJ databases">
        <title>Schlegella sp. ID0723 isolated from air conditioner.</title>
        <authorList>
            <person name="Kim D.Y."/>
            <person name="Kim D.-U."/>
        </authorList>
    </citation>
    <scope>NUCLEOTIDE SEQUENCE [LARGE SCALE GENOMIC DNA]</scope>
    <source>
        <strain evidence="2 3">ID0723</strain>
    </source>
</reference>
<feature type="compositionally biased region" description="Low complexity" evidence="1">
    <location>
        <begin position="357"/>
        <end position="377"/>
    </location>
</feature>
<comment type="caution">
    <text evidence="2">The sequence shown here is derived from an EMBL/GenBank/DDBJ whole genome shotgun (WGS) entry which is preliminary data.</text>
</comment>
<feature type="compositionally biased region" description="Basic and acidic residues" evidence="1">
    <location>
        <begin position="304"/>
        <end position="325"/>
    </location>
</feature>